<accession>A0ABS2QNE7</accession>
<dbReference type="Pfam" id="PF13027">
    <property type="entry name" value="DUF3888"/>
    <property type="match status" value="1"/>
</dbReference>
<dbReference type="RefSeq" id="WP_204545444.1">
    <property type="nucleotide sequence ID" value="NZ_JAFBFI010000017.1"/>
</dbReference>
<dbReference type="Proteomes" id="UP000823486">
    <property type="component" value="Unassembled WGS sequence"/>
</dbReference>
<protein>
    <recommendedName>
        <fullName evidence="4">DUF3888 domain-containing protein</fullName>
    </recommendedName>
</protein>
<evidence type="ECO:0000313" key="2">
    <source>
        <dbReference type="EMBL" id="MBM7694013.1"/>
    </source>
</evidence>
<evidence type="ECO:0000313" key="3">
    <source>
        <dbReference type="Proteomes" id="UP000823486"/>
    </source>
</evidence>
<evidence type="ECO:0008006" key="4">
    <source>
        <dbReference type="Google" id="ProtNLM"/>
    </source>
</evidence>
<feature type="signal peptide" evidence="1">
    <location>
        <begin position="1"/>
        <end position="23"/>
    </location>
</feature>
<gene>
    <name evidence="2" type="ORF">JOC77_003457</name>
</gene>
<name>A0ABS2QNE7_9BACI</name>
<reference evidence="2 3" key="1">
    <citation type="submission" date="2021-01" db="EMBL/GenBank/DDBJ databases">
        <title>Genomic Encyclopedia of Type Strains, Phase IV (KMG-IV): sequencing the most valuable type-strain genomes for metagenomic binning, comparative biology and taxonomic classification.</title>
        <authorList>
            <person name="Goeker M."/>
        </authorList>
    </citation>
    <scope>NUCLEOTIDE SEQUENCE [LARGE SCALE GENOMIC DNA]</scope>
    <source>
        <strain evidence="2 3">DSM 105482</strain>
    </source>
</reference>
<feature type="chain" id="PRO_5047052887" description="DUF3888 domain-containing protein" evidence="1">
    <location>
        <begin position="24"/>
        <end position="143"/>
    </location>
</feature>
<comment type="caution">
    <text evidence="2">The sequence shown here is derived from an EMBL/GenBank/DDBJ whole genome shotgun (WGS) entry which is preliminary data.</text>
</comment>
<organism evidence="2 3">
    <name type="scientific">Peribacillus deserti</name>
    <dbReference type="NCBI Taxonomy" id="673318"/>
    <lineage>
        <taxon>Bacteria</taxon>
        <taxon>Bacillati</taxon>
        <taxon>Bacillota</taxon>
        <taxon>Bacilli</taxon>
        <taxon>Bacillales</taxon>
        <taxon>Bacillaceae</taxon>
        <taxon>Peribacillus</taxon>
    </lineage>
</organism>
<evidence type="ECO:0000256" key="1">
    <source>
        <dbReference type="SAM" id="SignalP"/>
    </source>
</evidence>
<keyword evidence="1" id="KW-0732">Signal</keyword>
<dbReference type="InterPro" id="IPR024984">
    <property type="entry name" value="DUF3888"/>
</dbReference>
<sequence>MIKKLVVFPLFISLIFSFQPAIKAEDINTIQDSRELQYQDTLMLLLPIEHSIKEYYSKILTIDPTVYPYEIKVRQVQRVGGLRSFHFLYTLEVVPTVGPHLSVGKDYLVYEIEPTIPNSVKLIKFEHVKTYDLPPNWKHVIRQ</sequence>
<proteinExistence type="predicted"/>
<keyword evidence="3" id="KW-1185">Reference proteome</keyword>
<dbReference type="EMBL" id="JAFBFI010000017">
    <property type="protein sequence ID" value="MBM7694013.1"/>
    <property type="molecule type" value="Genomic_DNA"/>
</dbReference>